<keyword evidence="7" id="KW-0539">Nucleus</keyword>
<comment type="caution">
    <text evidence="11">The sequence shown here is derived from an EMBL/GenBank/DDBJ whole genome shotgun (WGS) entry which is preliminary data.</text>
</comment>
<sequence length="321" mass="36632">MGNNLRAITVDNLCHKIVEEELESAKKRIFIKIKGLFKDGNQNSSTINMKLQFKNGISQVILTGEEIKGQGKNPLELVLVDESTGNMVDVGPGSSATVEILLLKGESNASEGDNWSVEQFNEIIVRETEQKKPLLAGKQRIKLQNGIGFLENINFRHHATKMRPSVFKLGARVVNTFDRVRVKEAKTESFIVKDFRNKYYTKHETPSLSDEVFRLKNIRKGGRIEKRLQDHKICTVENFLIQRLIDPEGLKTILNLGEKKWKLTVANALACPTDKRMSYYTNEQKTMGVVFDLAGQILGLYMERQYIPTNMLSKKHKAYFR</sequence>
<evidence type="ECO:0000259" key="10">
    <source>
        <dbReference type="Pfam" id="PF20452"/>
    </source>
</evidence>
<evidence type="ECO:0000256" key="1">
    <source>
        <dbReference type="ARBA" id="ARBA00004123"/>
    </source>
</evidence>
<keyword evidence="5" id="KW-0010">Activator</keyword>
<evidence type="ECO:0000256" key="6">
    <source>
        <dbReference type="ARBA" id="ARBA00023163"/>
    </source>
</evidence>
<evidence type="ECO:0000256" key="4">
    <source>
        <dbReference type="ARBA" id="ARBA00023125"/>
    </source>
</evidence>
<evidence type="ECO:0008006" key="13">
    <source>
        <dbReference type="Google" id="ProtNLM"/>
    </source>
</evidence>
<evidence type="ECO:0000259" key="9">
    <source>
        <dbReference type="Pfam" id="PF20451"/>
    </source>
</evidence>
<dbReference type="OrthoDB" id="1289059at2759"/>
<dbReference type="GO" id="GO:0005634">
    <property type="term" value="C:nucleus"/>
    <property type="evidence" value="ECO:0007669"/>
    <property type="project" value="UniProtKB-SubCell"/>
</dbReference>
<accession>A0A2G9I9I7</accession>
<keyword evidence="6" id="KW-0804">Transcription</keyword>
<feature type="domain" description="Calmodulin binding protein central" evidence="9">
    <location>
        <begin position="208"/>
        <end position="271"/>
    </location>
</feature>
<dbReference type="AlphaFoldDB" id="A0A2G9I9I7"/>
<gene>
    <name evidence="11" type="ORF">CDL12_00832</name>
</gene>
<evidence type="ECO:0000313" key="11">
    <source>
        <dbReference type="EMBL" id="PIN26417.1"/>
    </source>
</evidence>
<dbReference type="GO" id="GO:0080142">
    <property type="term" value="P:regulation of salicylic acid biosynthetic process"/>
    <property type="evidence" value="ECO:0007669"/>
    <property type="project" value="TreeGrafter"/>
</dbReference>
<dbReference type="EMBL" id="NKXS01000097">
    <property type="protein sequence ID" value="PIN26417.1"/>
    <property type="molecule type" value="Genomic_DNA"/>
</dbReference>
<proteinExistence type="inferred from homology"/>
<dbReference type="GO" id="GO:0003700">
    <property type="term" value="F:DNA-binding transcription factor activity"/>
    <property type="evidence" value="ECO:0007669"/>
    <property type="project" value="TreeGrafter"/>
</dbReference>
<evidence type="ECO:0000256" key="7">
    <source>
        <dbReference type="ARBA" id="ARBA00023242"/>
    </source>
</evidence>
<dbReference type="InterPro" id="IPR012416">
    <property type="entry name" value="CBP60"/>
</dbReference>
<dbReference type="PANTHER" id="PTHR31713">
    <property type="entry name" value="OS02G0177800 PROTEIN"/>
    <property type="match status" value="1"/>
</dbReference>
<feature type="domain" description="Calmodulin binding protein C-terminal" evidence="10">
    <location>
        <begin position="278"/>
        <end position="319"/>
    </location>
</feature>
<dbReference type="PANTHER" id="PTHR31713:SF41">
    <property type="entry name" value="CALMODULIN-BINDING PROTEIN 60 A-LIKE"/>
    <property type="match status" value="1"/>
</dbReference>
<evidence type="ECO:0000256" key="3">
    <source>
        <dbReference type="ARBA" id="ARBA00023015"/>
    </source>
</evidence>
<comment type="subcellular location">
    <subcellularLocation>
        <location evidence="1">Nucleus</location>
    </subcellularLocation>
</comment>
<evidence type="ECO:0000259" key="8">
    <source>
        <dbReference type="Pfam" id="PF07887"/>
    </source>
</evidence>
<name>A0A2G9I9I7_9LAMI</name>
<organism evidence="11 12">
    <name type="scientific">Handroanthus impetiginosus</name>
    <dbReference type="NCBI Taxonomy" id="429701"/>
    <lineage>
        <taxon>Eukaryota</taxon>
        <taxon>Viridiplantae</taxon>
        <taxon>Streptophyta</taxon>
        <taxon>Embryophyta</taxon>
        <taxon>Tracheophyta</taxon>
        <taxon>Spermatophyta</taxon>
        <taxon>Magnoliopsida</taxon>
        <taxon>eudicotyledons</taxon>
        <taxon>Gunneridae</taxon>
        <taxon>Pentapetalae</taxon>
        <taxon>asterids</taxon>
        <taxon>lamiids</taxon>
        <taxon>Lamiales</taxon>
        <taxon>Bignoniaceae</taxon>
        <taxon>Crescentiina</taxon>
        <taxon>Tabebuia alliance</taxon>
        <taxon>Handroanthus</taxon>
    </lineage>
</organism>
<dbReference type="InterPro" id="IPR046831">
    <property type="entry name" value="Calmodulin_bind_N"/>
</dbReference>
<feature type="domain" description="Calmodulin binding protein-like N-terminal" evidence="8">
    <location>
        <begin position="49"/>
        <end position="194"/>
    </location>
</feature>
<keyword evidence="12" id="KW-1185">Reference proteome</keyword>
<dbReference type="Pfam" id="PF07887">
    <property type="entry name" value="Calmodulin_bind"/>
    <property type="match status" value="1"/>
</dbReference>
<dbReference type="InterPro" id="IPR046829">
    <property type="entry name" value="Calmod_bind_C"/>
</dbReference>
<dbReference type="GO" id="GO:0043565">
    <property type="term" value="F:sequence-specific DNA binding"/>
    <property type="evidence" value="ECO:0007669"/>
    <property type="project" value="TreeGrafter"/>
</dbReference>
<dbReference type="Proteomes" id="UP000231279">
    <property type="component" value="Unassembled WGS sequence"/>
</dbReference>
<reference evidence="12" key="1">
    <citation type="journal article" date="2018" name="Gigascience">
        <title>Genome assembly of the Pink Ipe (Handroanthus impetiginosus, Bignoniaceae), a highly valued, ecologically keystone Neotropical timber forest tree.</title>
        <authorList>
            <person name="Silva-Junior O.B."/>
            <person name="Grattapaglia D."/>
            <person name="Novaes E."/>
            <person name="Collevatti R.G."/>
        </authorList>
    </citation>
    <scope>NUCLEOTIDE SEQUENCE [LARGE SCALE GENOMIC DNA]</scope>
    <source>
        <strain evidence="12">cv. UFG-1</strain>
    </source>
</reference>
<keyword evidence="3" id="KW-0805">Transcription regulation</keyword>
<evidence type="ECO:0000313" key="12">
    <source>
        <dbReference type="Proteomes" id="UP000231279"/>
    </source>
</evidence>
<comment type="similarity">
    <text evidence="2">Belongs to the plant ACBP60 protein family.</text>
</comment>
<dbReference type="Pfam" id="PF20451">
    <property type="entry name" value="Calmod_bind_M"/>
    <property type="match status" value="1"/>
</dbReference>
<evidence type="ECO:0000256" key="5">
    <source>
        <dbReference type="ARBA" id="ARBA00023159"/>
    </source>
</evidence>
<dbReference type="GO" id="GO:0005516">
    <property type="term" value="F:calmodulin binding"/>
    <property type="evidence" value="ECO:0007669"/>
    <property type="project" value="InterPro"/>
</dbReference>
<dbReference type="Pfam" id="PF20452">
    <property type="entry name" value="Calmod_bind_C"/>
    <property type="match status" value="1"/>
</dbReference>
<keyword evidence="4" id="KW-0238">DNA-binding</keyword>
<evidence type="ECO:0000256" key="2">
    <source>
        <dbReference type="ARBA" id="ARBA00007214"/>
    </source>
</evidence>
<protein>
    <recommendedName>
        <fullName evidence="13">CALMODULIN-BINDING PROTEIN60</fullName>
    </recommendedName>
</protein>
<dbReference type="STRING" id="429701.A0A2G9I9I7"/>
<dbReference type="InterPro" id="IPR046830">
    <property type="entry name" value="Calmod_bind_M"/>
</dbReference>